<accession>A0A1M7G129</accession>
<protein>
    <submittedName>
        <fullName evidence="1">Uncharacterized protein</fullName>
    </submittedName>
</protein>
<sequence>MNYVSLMRDKLLQIKKMAAIAIFILPYKRTFVYHEARFELYINPLLSTNGFNHLNF</sequence>
<dbReference type="Proteomes" id="UP000184069">
    <property type="component" value="Unassembled WGS sequence"/>
</dbReference>
<proteinExistence type="predicted"/>
<gene>
    <name evidence="1" type="ORF">SAMN05444407_109136</name>
</gene>
<reference evidence="1 2" key="1">
    <citation type="submission" date="2016-11" db="EMBL/GenBank/DDBJ databases">
        <authorList>
            <person name="Jaros S."/>
            <person name="Januszkiewicz K."/>
            <person name="Wedrychowicz H."/>
        </authorList>
    </citation>
    <scope>NUCLEOTIDE SEQUENCE [LARGE SCALE GENOMIC DNA]</scope>
    <source>
        <strain evidence="1 2">DSM 27621</strain>
    </source>
</reference>
<dbReference type="AlphaFoldDB" id="A0A1M7G129"/>
<dbReference type="EMBL" id="FRBM01000009">
    <property type="protein sequence ID" value="SHM09960.1"/>
    <property type="molecule type" value="Genomic_DNA"/>
</dbReference>
<evidence type="ECO:0000313" key="1">
    <source>
        <dbReference type="EMBL" id="SHM09960.1"/>
    </source>
</evidence>
<name>A0A1M7G129_9FLAO</name>
<evidence type="ECO:0000313" key="2">
    <source>
        <dbReference type="Proteomes" id="UP000184069"/>
    </source>
</evidence>
<organism evidence="1 2">
    <name type="scientific">Chryseobacterium contaminans</name>
    <dbReference type="NCBI Taxonomy" id="1423959"/>
    <lineage>
        <taxon>Bacteria</taxon>
        <taxon>Pseudomonadati</taxon>
        <taxon>Bacteroidota</taxon>
        <taxon>Flavobacteriia</taxon>
        <taxon>Flavobacteriales</taxon>
        <taxon>Weeksellaceae</taxon>
        <taxon>Chryseobacterium group</taxon>
        <taxon>Chryseobacterium</taxon>
    </lineage>
</organism>